<keyword evidence="3" id="KW-1185">Reference proteome</keyword>
<protein>
    <recommendedName>
        <fullName evidence="4">Sulfatase N-terminal domain-containing protein</fullName>
    </recommendedName>
</protein>
<comment type="caution">
    <text evidence="2">The sequence shown here is derived from an EMBL/GenBank/DDBJ whole genome shotgun (WGS) entry which is preliminary data.</text>
</comment>
<name>A0ABV7ZEK8_9HELI</name>
<feature type="transmembrane region" description="Helical" evidence="1">
    <location>
        <begin position="37"/>
        <end position="55"/>
    </location>
</feature>
<feature type="transmembrane region" description="Helical" evidence="1">
    <location>
        <begin position="145"/>
        <end position="166"/>
    </location>
</feature>
<dbReference type="Proteomes" id="UP001595783">
    <property type="component" value="Unassembled WGS sequence"/>
</dbReference>
<evidence type="ECO:0000313" key="3">
    <source>
        <dbReference type="Proteomes" id="UP001595783"/>
    </source>
</evidence>
<dbReference type="RefSeq" id="WP_382262245.1">
    <property type="nucleotide sequence ID" value="NZ_JBHRZO010000001.1"/>
</dbReference>
<reference evidence="3" key="1">
    <citation type="journal article" date="2019" name="Int. J. Syst. Evol. Microbiol.">
        <title>The Global Catalogue of Microorganisms (GCM) 10K type strain sequencing project: providing services to taxonomists for standard genome sequencing and annotation.</title>
        <authorList>
            <consortium name="The Broad Institute Genomics Platform"/>
            <consortium name="The Broad Institute Genome Sequencing Center for Infectious Disease"/>
            <person name="Wu L."/>
            <person name="Ma J."/>
        </authorList>
    </citation>
    <scope>NUCLEOTIDE SEQUENCE [LARGE SCALE GENOMIC DNA]</scope>
    <source>
        <strain evidence="3">CCUG 53816</strain>
    </source>
</reference>
<dbReference type="EMBL" id="JBHRZO010000001">
    <property type="protein sequence ID" value="MFC3846989.1"/>
    <property type="molecule type" value="Genomic_DNA"/>
</dbReference>
<keyword evidence="1" id="KW-0812">Transmembrane</keyword>
<evidence type="ECO:0008006" key="4">
    <source>
        <dbReference type="Google" id="ProtNLM"/>
    </source>
</evidence>
<dbReference type="InterPro" id="IPR040423">
    <property type="entry name" value="PEA_transferase"/>
</dbReference>
<keyword evidence="1" id="KW-1133">Transmembrane helix</keyword>
<evidence type="ECO:0000256" key="1">
    <source>
        <dbReference type="SAM" id="Phobius"/>
    </source>
</evidence>
<feature type="transmembrane region" description="Helical" evidence="1">
    <location>
        <begin position="109"/>
        <end position="133"/>
    </location>
</feature>
<feature type="transmembrane region" description="Helical" evidence="1">
    <location>
        <begin position="67"/>
        <end position="86"/>
    </location>
</feature>
<organism evidence="2 3">
    <name type="scientific">Helicobacter baculiformis</name>
    <dbReference type="NCBI Taxonomy" id="427351"/>
    <lineage>
        <taxon>Bacteria</taxon>
        <taxon>Pseudomonadati</taxon>
        <taxon>Campylobacterota</taxon>
        <taxon>Epsilonproteobacteria</taxon>
        <taxon>Campylobacterales</taxon>
        <taxon>Helicobacteraceae</taxon>
        <taxon>Helicobacter</taxon>
    </lineage>
</organism>
<proteinExistence type="predicted"/>
<feature type="non-terminal residue" evidence="2">
    <location>
        <position position="251"/>
    </location>
</feature>
<dbReference type="PROSITE" id="PS51257">
    <property type="entry name" value="PROKAR_LIPOPROTEIN"/>
    <property type="match status" value="1"/>
</dbReference>
<evidence type="ECO:0000313" key="2">
    <source>
        <dbReference type="EMBL" id="MFC3846989.1"/>
    </source>
</evidence>
<accession>A0ABV7ZEK8</accession>
<dbReference type="PANTHER" id="PTHR30443">
    <property type="entry name" value="INNER MEMBRANE PROTEIN"/>
    <property type="match status" value="1"/>
</dbReference>
<sequence length="251" mass="28566">MLLDSKFLLMWLAPIMASCFALDAYGTAHFLQHVGKVAFYGLLFFYLFYGFLSCIKAQILVKVFKNMMLCLSLLFSFADFFVSYYFNMDFTQALVDTILATNFRESYEFLIGMVLSHGFLLLGLIIFCVLFLLKVHLEIKLSKKAHSFLIATLVLGISLHMARAIYLHGNLQGAFVAMRDTTTYVMPMLKQGRAIYVSLKEHAHTQLIINHFKRPYPKDYVHVEADSVPNVVLIVGESASKNFMGVYGYPV</sequence>
<gene>
    <name evidence="2" type="ORF">ACFOPX_00350</name>
</gene>
<keyword evidence="1" id="KW-0472">Membrane</keyword>
<dbReference type="PANTHER" id="PTHR30443:SF0">
    <property type="entry name" value="PHOSPHOETHANOLAMINE TRANSFERASE EPTA"/>
    <property type="match status" value="1"/>
</dbReference>